<evidence type="ECO:0000256" key="1">
    <source>
        <dbReference type="SAM" id="Phobius"/>
    </source>
</evidence>
<dbReference type="InterPro" id="IPR022543">
    <property type="entry name" value="DUF2572"/>
</dbReference>
<dbReference type="EMBL" id="MLAA01000012">
    <property type="protein sequence ID" value="OOF70357.1"/>
    <property type="molecule type" value="Genomic_DNA"/>
</dbReference>
<keyword evidence="3" id="KW-1185">Reference proteome</keyword>
<keyword evidence="1" id="KW-0812">Transmembrane</keyword>
<comment type="caution">
    <text evidence="2">The sequence shown here is derived from an EMBL/GenBank/DDBJ whole genome shotgun (WGS) entry which is preliminary data.</text>
</comment>
<evidence type="ECO:0000313" key="3">
    <source>
        <dbReference type="Proteomes" id="UP000188820"/>
    </source>
</evidence>
<organism evidence="2 3">
    <name type="scientific">Rodentibacter caecimuris</name>
    <dbReference type="NCBI Taxonomy" id="1796644"/>
    <lineage>
        <taxon>Bacteria</taxon>
        <taxon>Pseudomonadati</taxon>
        <taxon>Pseudomonadota</taxon>
        <taxon>Gammaproteobacteria</taxon>
        <taxon>Pasteurellales</taxon>
        <taxon>Pasteurellaceae</taxon>
        <taxon>Rodentibacter</taxon>
    </lineage>
</organism>
<keyword evidence="1" id="KW-0472">Membrane</keyword>
<feature type="transmembrane region" description="Helical" evidence="1">
    <location>
        <begin position="7"/>
        <end position="26"/>
    </location>
</feature>
<gene>
    <name evidence="2" type="ORF">BKG89_03845</name>
</gene>
<evidence type="ECO:0000313" key="2">
    <source>
        <dbReference type="EMBL" id="OOF70357.1"/>
    </source>
</evidence>
<evidence type="ECO:0008006" key="4">
    <source>
        <dbReference type="Google" id="ProtNLM"/>
    </source>
</evidence>
<name>A0ABX3KZA0_9PAST</name>
<proteinExistence type="predicted"/>
<keyword evidence="1" id="KW-1133">Transmembrane helix</keyword>
<reference evidence="2 3" key="1">
    <citation type="submission" date="2016-10" db="EMBL/GenBank/DDBJ databases">
        <title>Rodentibacter gen. nov. and new species.</title>
        <authorList>
            <person name="Christensen H."/>
        </authorList>
    </citation>
    <scope>NUCLEOTIDE SEQUENCE [LARGE SCALE GENOMIC DNA]</scope>
    <source>
        <strain evidence="2 3">1998236014</strain>
    </source>
</reference>
<dbReference type="Pfam" id="PF10833">
    <property type="entry name" value="DUF2572"/>
    <property type="match status" value="1"/>
</dbReference>
<protein>
    <recommendedName>
        <fullName evidence="4">DUF2572 domain-containing protein</fullName>
    </recommendedName>
</protein>
<dbReference type="Proteomes" id="UP000188820">
    <property type="component" value="Unassembled WGS sequence"/>
</dbReference>
<accession>A0ABX3KZA0</accession>
<sequence>MKSNKGIITLTLLVIIASLLAVIFLLNEDNLHFYSTQLMLRKQYVEQNALLQTLSRQQKTMLCNKLPIHLEENSKSIEFIPSQLSNLYKKLEDKLIYRFWCKKSRLFKKLPTKRIYEGQFMSFIYPQELQHFEEIFYPPSATPPLNNQFPRLYFFNKHQTHANIQGNFNGIFLAEGELELTGKGKINGTIISGGKLRISPKIAVTYNKKAIITLYQQYSRWQAAEKSWHDFQTE</sequence>